<evidence type="ECO:0000313" key="2">
    <source>
        <dbReference type="EMBL" id="KAJ8343816.1"/>
    </source>
</evidence>
<sequence length="153" mass="15894">MGVRVRSQQVRYVARLQPKRGGLFPGRAQQNAQLGAGRAVWGRGGGDLGCRVFGSTVSGPVPRPTAGNGRARKKKDATGIASDSVKVQGSAKALSAREETPWGGGGRWAEFGNGSDGRRASVPLPLPGALVQSGDAQALRSICFLSWHSTASL</sequence>
<dbReference type="Proteomes" id="UP001152622">
    <property type="component" value="Chromosome 13"/>
</dbReference>
<evidence type="ECO:0000256" key="1">
    <source>
        <dbReference type="SAM" id="MobiDB-lite"/>
    </source>
</evidence>
<dbReference type="AlphaFoldDB" id="A0A9Q1ERT0"/>
<keyword evidence="3" id="KW-1185">Reference proteome</keyword>
<feature type="region of interest" description="Disordered" evidence="1">
    <location>
        <begin position="55"/>
        <end position="114"/>
    </location>
</feature>
<proteinExistence type="predicted"/>
<dbReference type="EMBL" id="JAINUF010000013">
    <property type="protein sequence ID" value="KAJ8343816.1"/>
    <property type="molecule type" value="Genomic_DNA"/>
</dbReference>
<accession>A0A9Q1ERT0</accession>
<protein>
    <submittedName>
        <fullName evidence="2">Uncharacterized protein</fullName>
    </submittedName>
</protein>
<comment type="caution">
    <text evidence="2">The sequence shown here is derived from an EMBL/GenBank/DDBJ whole genome shotgun (WGS) entry which is preliminary data.</text>
</comment>
<evidence type="ECO:0000313" key="3">
    <source>
        <dbReference type="Proteomes" id="UP001152622"/>
    </source>
</evidence>
<reference evidence="2" key="1">
    <citation type="journal article" date="2023" name="Science">
        <title>Genome structures resolve the early diversification of teleost fishes.</title>
        <authorList>
            <person name="Parey E."/>
            <person name="Louis A."/>
            <person name="Montfort J."/>
            <person name="Bouchez O."/>
            <person name="Roques C."/>
            <person name="Iampietro C."/>
            <person name="Lluch J."/>
            <person name="Castinel A."/>
            <person name="Donnadieu C."/>
            <person name="Desvignes T."/>
            <person name="Floi Bucao C."/>
            <person name="Jouanno E."/>
            <person name="Wen M."/>
            <person name="Mejri S."/>
            <person name="Dirks R."/>
            <person name="Jansen H."/>
            <person name="Henkel C."/>
            <person name="Chen W.J."/>
            <person name="Zahm M."/>
            <person name="Cabau C."/>
            <person name="Klopp C."/>
            <person name="Thompson A.W."/>
            <person name="Robinson-Rechavi M."/>
            <person name="Braasch I."/>
            <person name="Lecointre G."/>
            <person name="Bobe J."/>
            <person name="Postlethwait J.H."/>
            <person name="Berthelot C."/>
            <person name="Roest Crollius H."/>
            <person name="Guiguen Y."/>
        </authorList>
    </citation>
    <scope>NUCLEOTIDE SEQUENCE</scope>
    <source>
        <strain evidence="2">WJC10195</strain>
    </source>
</reference>
<gene>
    <name evidence="2" type="ORF">SKAU_G00311450</name>
</gene>
<organism evidence="2 3">
    <name type="scientific">Synaphobranchus kaupii</name>
    <name type="common">Kaup's arrowtooth eel</name>
    <dbReference type="NCBI Taxonomy" id="118154"/>
    <lineage>
        <taxon>Eukaryota</taxon>
        <taxon>Metazoa</taxon>
        <taxon>Chordata</taxon>
        <taxon>Craniata</taxon>
        <taxon>Vertebrata</taxon>
        <taxon>Euteleostomi</taxon>
        <taxon>Actinopterygii</taxon>
        <taxon>Neopterygii</taxon>
        <taxon>Teleostei</taxon>
        <taxon>Anguilliformes</taxon>
        <taxon>Synaphobranchidae</taxon>
        <taxon>Synaphobranchus</taxon>
    </lineage>
</organism>
<name>A0A9Q1ERT0_SYNKA</name>